<proteinExistence type="predicted"/>
<keyword evidence="1" id="KW-0472">Membrane</keyword>
<dbReference type="EMBL" id="CP036264">
    <property type="protein sequence ID" value="QEF96534.1"/>
    <property type="molecule type" value="Genomic_DNA"/>
</dbReference>
<evidence type="ECO:0000313" key="3">
    <source>
        <dbReference type="Proteomes" id="UP000321353"/>
    </source>
</evidence>
<dbReference type="RefSeq" id="WP_147866338.1">
    <property type="nucleotide sequence ID" value="NZ_CP036264.1"/>
</dbReference>
<evidence type="ECO:0000256" key="1">
    <source>
        <dbReference type="SAM" id="Phobius"/>
    </source>
</evidence>
<organism evidence="2 3">
    <name type="scientific">Stieleria maiorica</name>
    <dbReference type="NCBI Taxonomy" id="2795974"/>
    <lineage>
        <taxon>Bacteria</taxon>
        <taxon>Pseudomonadati</taxon>
        <taxon>Planctomycetota</taxon>
        <taxon>Planctomycetia</taxon>
        <taxon>Pirellulales</taxon>
        <taxon>Pirellulaceae</taxon>
        <taxon>Stieleria</taxon>
    </lineage>
</organism>
<accession>A0A5B9MAG1</accession>
<keyword evidence="1" id="KW-1133">Transmembrane helix</keyword>
<keyword evidence="3" id="KW-1185">Reference proteome</keyword>
<dbReference type="Proteomes" id="UP000321353">
    <property type="component" value="Chromosome"/>
</dbReference>
<dbReference type="KEGG" id="smam:Mal15_05620"/>
<gene>
    <name evidence="2" type="ORF">Mal15_05620</name>
</gene>
<sequence length="191" mass="20498">MTNPYRAPVETHSTGDETDAAAAEFLVTARQLRFAESKFLLYRCGGRLTLASFVMIALSLLVAVDLSSLPLPTAAAVGPTPFPLVLRELAVMGLATVVYLSLILSVRKTVRAELASHGIVDGAGLSVVVKDRVLGWSGPQGVFSVPLNQSRPIRTRKGMIVVVDRDLFLFIPKEAAFAGGRYQDFARALVA</sequence>
<reference evidence="2 3" key="1">
    <citation type="submission" date="2019-02" db="EMBL/GenBank/DDBJ databases">
        <title>Planctomycetal bacteria perform biofilm scaping via a novel small molecule.</title>
        <authorList>
            <person name="Jeske O."/>
            <person name="Boedeker C."/>
            <person name="Wiegand S."/>
            <person name="Breitling P."/>
            <person name="Kallscheuer N."/>
            <person name="Jogler M."/>
            <person name="Rohde M."/>
            <person name="Petersen J."/>
            <person name="Medema M.H."/>
            <person name="Surup F."/>
            <person name="Jogler C."/>
        </authorList>
    </citation>
    <scope>NUCLEOTIDE SEQUENCE [LARGE SCALE GENOMIC DNA]</scope>
    <source>
        <strain evidence="2 3">Mal15</strain>
    </source>
</reference>
<name>A0A5B9MAG1_9BACT</name>
<dbReference type="AlphaFoldDB" id="A0A5B9MAG1"/>
<keyword evidence="1" id="KW-0812">Transmembrane</keyword>
<feature type="transmembrane region" description="Helical" evidence="1">
    <location>
        <begin position="40"/>
        <end position="64"/>
    </location>
</feature>
<evidence type="ECO:0008006" key="4">
    <source>
        <dbReference type="Google" id="ProtNLM"/>
    </source>
</evidence>
<evidence type="ECO:0000313" key="2">
    <source>
        <dbReference type="EMBL" id="QEF96534.1"/>
    </source>
</evidence>
<feature type="transmembrane region" description="Helical" evidence="1">
    <location>
        <begin position="84"/>
        <end position="104"/>
    </location>
</feature>
<protein>
    <recommendedName>
        <fullName evidence="4">YcxB-like protein domain-containing protein</fullName>
    </recommendedName>
</protein>